<dbReference type="OrthoDB" id="9779418at2"/>
<evidence type="ECO:0000313" key="1">
    <source>
        <dbReference type="EMBL" id="ACK68712.1"/>
    </source>
</evidence>
<protein>
    <submittedName>
        <fullName evidence="1">Type I phosphodiesterase/nucleotide pyrophosphatase</fullName>
    </submittedName>
</protein>
<dbReference type="STRING" id="65393.PCC7424_0244"/>
<reference evidence="2" key="1">
    <citation type="journal article" date="2011" name="MBio">
        <title>Novel metabolic attributes of the genus Cyanothece, comprising a group of unicellular nitrogen-fixing Cyanobacteria.</title>
        <authorList>
            <person name="Bandyopadhyay A."/>
            <person name="Elvitigala T."/>
            <person name="Welsh E."/>
            <person name="Stockel J."/>
            <person name="Liberton M."/>
            <person name="Min H."/>
            <person name="Sherman L.A."/>
            <person name="Pakrasi H.B."/>
        </authorList>
    </citation>
    <scope>NUCLEOTIDE SEQUENCE [LARGE SCALE GENOMIC DNA]</scope>
    <source>
        <strain evidence="2">PCC 7424</strain>
    </source>
</reference>
<dbReference type="AlphaFoldDB" id="B7KAP0"/>
<dbReference type="EMBL" id="CP001291">
    <property type="protein sequence ID" value="ACK68712.1"/>
    <property type="molecule type" value="Genomic_DNA"/>
</dbReference>
<dbReference type="InterPro" id="IPR002591">
    <property type="entry name" value="Phosphodiest/P_Trfase"/>
</dbReference>
<dbReference type="RefSeq" id="WP_012597662.1">
    <property type="nucleotide sequence ID" value="NC_011729.1"/>
</dbReference>
<proteinExistence type="predicted"/>
<dbReference type="Gene3D" id="3.40.720.10">
    <property type="entry name" value="Alkaline Phosphatase, subunit A"/>
    <property type="match status" value="2"/>
</dbReference>
<dbReference type="SUPFAM" id="SSF53649">
    <property type="entry name" value="Alkaline phosphatase-like"/>
    <property type="match status" value="1"/>
</dbReference>
<dbReference type="InterPro" id="IPR017850">
    <property type="entry name" value="Alkaline_phosphatase_core_sf"/>
</dbReference>
<dbReference type="Pfam" id="PF01663">
    <property type="entry name" value="Phosphodiest"/>
    <property type="match status" value="1"/>
</dbReference>
<keyword evidence="2" id="KW-1185">Reference proteome</keyword>
<evidence type="ECO:0000313" key="2">
    <source>
        <dbReference type="Proteomes" id="UP000002384"/>
    </source>
</evidence>
<dbReference type="KEGG" id="cyc:PCC7424_0244"/>
<dbReference type="Proteomes" id="UP000002384">
    <property type="component" value="Chromosome"/>
</dbReference>
<name>B7KAP0_GLOC7</name>
<dbReference type="HOGENOM" id="CLU_024306_0_0_3"/>
<dbReference type="eggNOG" id="COG3379">
    <property type="taxonomic scope" value="Bacteria"/>
</dbReference>
<organism evidence="1 2">
    <name type="scientific">Gloeothece citriformis (strain PCC 7424)</name>
    <name type="common">Cyanothece sp. (strain PCC 7424)</name>
    <dbReference type="NCBI Taxonomy" id="65393"/>
    <lineage>
        <taxon>Bacteria</taxon>
        <taxon>Bacillati</taxon>
        <taxon>Cyanobacteriota</taxon>
        <taxon>Cyanophyceae</taxon>
        <taxon>Oscillatoriophycideae</taxon>
        <taxon>Chroococcales</taxon>
        <taxon>Aphanothecaceae</taxon>
        <taxon>Gloeothece</taxon>
        <taxon>Gloeothece citriformis</taxon>
    </lineage>
</organism>
<sequence>MDKKRNPVIAIGLDAGEPSLIEKWMSQGYLPNLSRWREKGIYGRLENFRDSNVETAWTTFGAGCSPQKTGFWAHMGFKEGTYETETRAAYDFQEFPAFYALGEEYKIAAFDVPQVRVTDKINGIQVGGWGAHSPQVPSSSLPESIFQEIVDKHGASPALHKDYAVCLDLKKTLEVEERIKAGTALRSAICQDLLQRDNWDLFITVFNEPHSGGHLFWQLSQPEHPLYEILRKKVSHDPLLAVYQEMDKAIGEILSKAPENASIVLFSAHGMKSATIDVPTFIMLPELMYRYCFPGKWALAKGDIADPVPPMLTKMKWNYWERHLWGDRYDPNPIRRFLRRETPTRLFNIIEPWIDKSNEPDLVSLWELMRRGDRVVPWNPAQWYKPLWPSMKAFALPSFAEGYIRINLKGREPQGLVDPSDYHSVCDEICEKLNALVDPRQNIPLVKYIVRPRENPLDKNHKLPDADLIVVWNEDTSTDVVDSPEYGRFGPYPPYRGGSHREQGFIIACNSEIEPNSSLDGGHVLDLGPTILSLMGAPIPDYLEGKPLPLVSNKSVAV</sequence>
<gene>
    <name evidence="1" type="ordered locus">PCC7424_0244</name>
</gene>
<accession>B7KAP0</accession>